<dbReference type="HOGENOM" id="CLU_015553_1_1_10"/>
<sequence>MKKIINILSFCGVLLFFSSCQKWLDMPSESKFDTNTTFENASKAEMAVLGAYSAAINQEMYYQLLSGTDECMATENNNSKEIFARYAYDATNTVNSTYTAMYSAAERANSCIKGISALMSKSSEADKKSIERLLGEAYAIRAYAYFNIVRFWGDVPFSTIPTMDATTFTLPRTDRDVIYDQCVSDLQKATELIPWKKEAGIPSERISKQAAYGLLARVSLHAAGYSLRWNLDTYDPGSVKLSKRADAARVRDLYTIAKDACNAVIGRKENSLLANYDKLWRDLMTKNYNDESIWEFGMYGPNHPDVRLAYTSGISTPTGCIYSKSAPQIAAMPTLYFDYEDGDQRRDVTLCNYEILNAAGTASMNAYPGRTIGKYRVTWKKDRGSSDSRRDVNAPILRYADILLMYAEAESELNGVTTSAKEAFEKVRLRAFKNDASKIGITPTDPKDFLNAIIKERKLELAFEGVRRTDLVRWGVQYETLMTEKSKLLDMANHTGKYVNIPRFAAYKRFNMTTFEEPTIGLSAYKTYLTEPDQVEKGLLQTGGYTLVNLYGTNGGAMFNNNELKADAVWVTRFFDGLTKNKTELLPLSNTMMNENPELRNQQHPLYR</sequence>
<evidence type="ECO:0000259" key="6">
    <source>
        <dbReference type="Pfam" id="PF07980"/>
    </source>
</evidence>
<keyword evidence="3" id="KW-0732">Signal</keyword>
<dbReference type="SUPFAM" id="SSF48452">
    <property type="entry name" value="TPR-like"/>
    <property type="match status" value="1"/>
</dbReference>
<dbReference type="Pfam" id="PF07980">
    <property type="entry name" value="SusD_RagB"/>
    <property type="match status" value="1"/>
</dbReference>
<dbReference type="KEGG" id="psn:Pedsa_3718"/>
<comment type="subcellular location">
    <subcellularLocation>
        <location evidence="1">Cell outer membrane</location>
    </subcellularLocation>
</comment>
<dbReference type="InterPro" id="IPR033985">
    <property type="entry name" value="SusD-like_N"/>
</dbReference>
<dbReference type="eggNOG" id="COG0702">
    <property type="taxonomic scope" value="Bacteria"/>
</dbReference>
<comment type="similarity">
    <text evidence="2">Belongs to the SusD family.</text>
</comment>
<dbReference type="Gene3D" id="1.25.40.390">
    <property type="match status" value="1"/>
</dbReference>
<keyword evidence="4" id="KW-0472">Membrane</keyword>
<keyword evidence="5" id="KW-0998">Cell outer membrane</keyword>
<reference evidence="8 9" key="1">
    <citation type="journal article" date="2011" name="Stand. Genomic Sci.">
        <title>Complete genome sequence of the gliding, heparinolytic Pedobacter saltans type strain (113).</title>
        <authorList>
            <person name="Liolios K."/>
            <person name="Sikorski J."/>
            <person name="Lu M."/>
            <person name="Nolan M."/>
            <person name="Lapidus A."/>
            <person name="Lucas S."/>
            <person name="Hammon N."/>
            <person name="Deshpande S."/>
            <person name="Cheng J.F."/>
            <person name="Tapia R."/>
            <person name="Han C."/>
            <person name="Goodwin L."/>
            <person name="Pitluck S."/>
            <person name="Huntemann M."/>
            <person name="Ivanova N."/>
            <person name="Pagani I."/>
            <person name="Mavromatis K."/>
            <person name="Ovchinikova G."/>
            <person name="Pati A."/>
            <person name="Chen A."/>
            <person name="Palaniappan K."/>
            <person name="Land M."/>
            <person name="Hauser L."/>
            <person name="Brambilla E.M."/>
            <person name="Kotsyurbenko O."/>
            <person name="Rohde M."/>
            <person name="Tindall B.J."/>
            <person name="Abt B."/>
            <person name="Goker M."/>
            <person name="Detter J.C."/>
            <person name="Woyke T."/>
            <person name="Bristow J."/>
            <person name="Eisen J.A."/>
            <person name="Markowitz V."/>
            <person name="Hugenholtz P."/>
            <person name="Klenk H.P."/>
            <person name="Kyrpides N.C."/>
        </authorList>
    </citation>
    <scope>NUCLEOTIDE SEQUENCE [LARGE SCALE GENOMIC DNA]</scope>
    <source>
        <strain evidence="9">ATCC 51119 / DSM 12145 / JCM 21818 / LMG 10337 / NBRC 100064 / NCIMB 13643</strain>
    </source>
</reference>
<dbReference type="GO" id="GO:0009279">
    <property type="term" value="C:cell outer membrane"/>
    <property type="evidence" value="ECO:0007669"/>
    <property type="project" value="UniProtKB-SubCell"/>
</dbReference>
<gene>
    <name evidence="8" type="ordered locus">Pedsa_3718</name>
</gene>
<evidence type="ECO:0000256" key="4">
    <source>
        <dbReference type="ARBA" id="ARBA00023136"/>
    </source>
</evidence>
<dbReference type="PROSITE" id="PS51257">
    <property type="entry name" value="PROKAR_LIPOPROTEIN"/>
    <property type="match status" value="1"/>
</dbReference>
<dbReference type="CDD" id="cd08977">
    <property type="entry name" value="SusD"/>
    <property type="match status" value="1"/>
</dbReference>
<accession>F0S6C1</accession>
<evidence type="ECO:0000259" key="7">
    <source>
        <dbReference type="Pfam" id="PF14322"/>
    </source>
</evidence>
<name>F0S6C1_PSESL</name>
<dbReference type="InterPro" id="IPR011990">
    <property type="entry name" value="TPR-like_helical_dom_sf"/>
</dbReference>
<proteinExistence type="inferred from homology"/>
<feature type="domain" description="SusD-like N-terminal" evidence="7">
    <location>
        <begin position="22"/>
        <end position="220"/>
    </location>
</feature>
<evidence type="ECO:0000256" key="1">
    <source>
        <dbReference type="ARBA" id="ARBA00004442"/>
    </source>
</evidence>
<feature type="domain" description="RagB/SusD" evidence="6">
    <location>
        <begin position="366"/>
        <end position="606"/>
    </location>
</feature>
<dbReference type="InterPro" id="IPR012944">
    <property type="entry name" value="SusD_RagB_dom"/>
</dbReference>
<dbReference type="STRING" id="762903.Pedsa_3718"/>
<dbReference type="OrthoDB" id="5694214at2"/>
<keyword evidence="9" id="KW-1185">Reference proteome</keyword>
<dbReference type="Pfam" id="PF14322">
    <property type="entry name" value="SusD-like_3"/>
    <property type="match status" value="1"/>
</dbReference>
<dbReference type="Proteomes" id="UP000000310">
    <property type="component" value="Chromosome"/>
</dbReference>
<evidence type="ECO:0000256" key="2">
    <source>
        <dbReference type="ARBA" id="ARBA00006275"/>
    </source>
</evidence>
<reference evidence="9" key="2">
    <citation type="submission" date="2011-02" db="EMBL/GenBank/DDBJ databases">
        <title>The complete genome of Pedobacter saltans DSM 12145.</title>
        <authorList>
            <consortium name="US DOE Joint Genome Institute (JGI-PGF)"/>
            <person name="Lucas S."/>
            <person name="Copeland A."/>
            <person name="Lapidus A."/>
            <person name="Bruce D."/>
            <person name="Goodwin L."/>
            <person name="Pitluck S."/>
            <person name="Kyrpides N."/>
            <person name="Mavromatis K."/>
            <person name="Pagani I."/>
            <person name="Ivanova N."/>
            <person name="Ovchinnikova G."/>
            <person name="Lu M."/>
            <person name="Detter J.C."/>
            <person name="Han C."/>
            <person name="Land M."/>
            <person name="Hauser L."/>
            <person name="Markowitz V."/>
            <person name="Cheng J.-F."/>
            <person name="Hugenholtz P."/>
            <person name="Woyke T."/>
            <person name="Wu D."/>
            <person name="Tindall B."/>
            <person name="Pomrenke H.G."/>
            <person name="Brambilla E."/>
            <person name="Klenk H.-P."/>
            <person name="Eisen J.A."/>
        </authorList>
    </citation>
    <scope>NUCLEOTIDE SEQUENCE [LARGE SCALE GENOMIC DNA]</scope>
    <source>
        <strain evidence="9">ATCC 51119 / DSM 12145 / JCM 21818 / LMG 10337 / NBRC 100064 / NCIMB 13643</strain>
    </source>
</reference>
<evidence type="ECO:0000313" key="9">
    <source>
        <dbReference type="Proteomes" id="UP000000310"/>
    </source>
</evidence>
<dbReference type="EMBL" id="CP002545">
    <property type="protein sequence ID" value="ADY54247.1"/>
    <property type="molecule type" value="Genomic_DNA"/>
</dbReference>
<evidence type="ECO:0000313" key="8">
    <source>
        <dbReference type="EMBL" id="ADY54247.1"/>
    </source>
</evidence>
<dbReference type="RefSeq" id="WP_013634728.1">
    <property type="nucleotide sequence ID" value="NC_015177.1"/>
</dbReference>
<evidence type="ECO:0000256" key="5">
    <source>
        <dbReference type="ARBA" id="ARBA00023237"/>
    </source>
</evidence>
<evidence type="ECO:0000256" key="3">
    <source>
        <dbReference type="ARBA" id="ARBA00022729"/>
    </source>
</evidence>
<organism evidence="8 9">
    <name type="scientific">Pseudopedobacter saltans (strain ATCC 51119 / DSM 12145 / JCM 21818 / CCUG 39354 / LMG 10337 / NBRC 100064 / NCIMB 13643)</name>
    <name type="common">Pedobacter saltans</name>
    <dbReference type="NCBI Taxonomy" id="762903"/>
    <lineage>
        <taxon>Bacteria</taxon>
        <taxon>Pseudomonadati</taxon>
        <taxon>Bacteroidota</taxon>
        <taxon>Sphingobacteriia</taxon>
        <taxon>Sphingobacteriales</taxon>
        <taxon>Sphingobacteriaceae</taxon>
        <taxon>Pseudopedobacter</taxon>
    </lineage>
</organism>
<dbReference type="AlphaFoldDB" id="F0S6C1"/>
<protein>
    <submittedName>
        <fullName evidence="8">RagB/SusD domain protein</fullName>
    </submittedName>
</protein>